<reference evidence="4 5" key="1">
    <citation type="submission" date="2020-08" db="EMBL/GenBank/DDBJ databases">
        <title>Sequencing the genomes of 1000 actinobacteria strains.</title>
        <authorList>
            <person name="Klenk H.-P."/>
        </authorList>
    </citation>
    <scope>NUCLEOTIDE SEQUENCE [LARGE SCALE GENOMIC DNA]</scope>
    <source>
        <strain evidence="4 5">DSM 21065</strain>
    </source>
</reference>
<protein>
    <submittedName>
        <fullName evidence="4">Glycosyltransferase involved in cell wall biosynthesis</fullName>
    </submittedName>
</protein>
<keyword evidence="2 4" id="KW-0808">Transferase</keyword>
<feature type="domain" description="Glycosyltransferase subfamily 4-like N-terminal" evidence="3">
    <location>
        <begin position="34"/>
        <end position="207"/>
    </location>
</feature>
<dbReference type="Pfam" id="PF13692">
    <property type="entry name" value="Glyco_trans_1_4"/>
    <property type="match status" value="1"/>
</dbReference>
<dbReference type="Gene3D" id="3.40.50.2000">
    <property type="entry name" value="Glycogen Phosphorylase B"/>
    <property type="match status" value="2"/>
</dbReference>
<gene>
    <name evidence="4" type="ORF">BJ997_003319</name>
</gene>
<dbReference type="AlphaFoldDB" id="A0A7W9E533"/>
<dbReference type="PANTHER" id="PTHR12526">
    <property type="entry name" value="GLYCOSYLTRANSFERASE"/>
    <property type="match status" value="1"/>
</dbReference>
<dbReference type="SUPFAM" id="SSF53756">
    <property type="entry name" value="UDP-Glycosyltransferase/glycogen phosphorylase"/>
    <property type="match status" value="1"/>
</dbReference>
<dbReference type="Pfam" id="PF13579">
    <property type="entry name" value="Glyco_trans_4_4"/>
    <property type="match status" value="1"/>
</dbReference>
<proteinExistence type="predicted"/>
<accession>A0A7W9E533</accession>
<evidence type="ECO:0000313" key="4">
    <source>
        <dbReference type="EMBL" id="MBB5642771.1"/>
    </source>
</evidence>
<sequence length="471" mass="52511">MTRQTRLKSTDKPPTPGTRVLIIVQNLPVPLDRRVWLECQALRAQGYSVSVICPKGPGDPARQIIDDIAIYKYRPAPEAKGALGFAIEFALCWIRTAALSLTVRRERGFDVIQACNPPDTYWLLGLLWRHFGVRFIFDHHDLNPELFLSRFGRPRGLAARFQYKTLLWLERMTFRVADHVISTNNSYRAIAIRRGRLSPDQVTVVRSGPDTRVMRPIQPFGDVAQMQESLLVYLGIMGPQDNVNQVLEVVSELVHKRGRTDVRAVLMGFGDCLEALKAQSIAMGLQRHVHFTGRVGPETIANFLSAADVGLGPDEKTPLNDLSTMNKTMEYMAYALPSVSFDLTETRVSGGDSAVYVPSGDIPAFADAVELLLDNPTARADLGRAARSRVVSELDWQHQAQAYVGVFDTVLGRRQTAARTAAWPFAMIEVPANDARIDLQNASAYEHFLLTRGRRIQVPDTAEFITLTTKA</sequence>
<dbReference type="OrthoDB" id="509705at2"/>
<dbReference type="Proteomes" id="UP000561726">
    <property type="component" value="Unassembled WGS sequence"/>
</dbReference>
<evidence type="ECO:0000259" key="3">
    <source>
        <dbReference type="Pfam" id="PF13579"/>
    </source>
</evidence>
<dbReference type="RefSeq" id="WP_084141087.1">
    <property type="nucleotide sequence ID" value="NZ_JACHBQ010000001.1"/>
</dbReference>
<name>A0A7W9E533_9MICO</name>
<organism evidence="4 5">
    <name type="scientific">Cryobacterium roopkundense</name>
    <dbReference type="NCBI Taxonomy" id="1001240"/>
    <lineage>
        <taxon>Bacteria</taxon>
        <taxon>Bacillati</taxon>
        <taxon>Actinomycetota</taxon>
        <taxon>Actinomycetes</taxon>
        <taxon>Micrococcales</taxon>
        <taxon>Microbacteriaceae</taxon>
        <taxon>Cryobacterium</taxon>
    </lineage>
</organism>
<dbReference type="InterPro" id="IPR028098">
    <property type="entry name" value="Glyco_trans_4-like_N"/>
</dbReference>
<evidence type="ECO:0000313" key="5">
    <source>
        <dbReference type="Proteomes" id="UP000561726"/>
    </source>
</evidence>
<dbReference type="EMBL" id="JACHBQ010000001">
    <property type="protein sequence ID" value="MBB5642771.1"/>
    <property type="molecule type" value="Genomic_DNA"/>
</dbReference>
<keyword evidence="1" id="KW-0328">Glycosyltransferase</keyword>
<dbReference type="GO" id="GO:0016757">
    <property type="term" value="F:glycosyltransferase activity"/>
    <property type="evidence" value="ECO:0007669"/>
    <property type="project" value="UniProtKB-KW"/>
</dbReference>
<comment type="caution">
    <text evidence="4">The sequence shown here is derived from an EMBL/GenBank/DDBJ whole genome shotgun (WGS) entry which is preliminary data.</text>
</comment>
<dbReference type="PANTHER" id="PTHR12526:SF624">
    <property type="entry name" value="BLR6297 PROTEIN"/>
    <property type="match status" value="1"/>
</dbReference>
<dbReference type="CDD" id="cd03794">
    <property type="entry name" value="GT4_WbuB-like"/>
    <property type="match status" value="1"/>
</dbReference>
<evidence type="ECO:0000256" key="2">
    <source>
        <dbReference type="ARBA" id="ARBA00022679"/>
    </source>
</evidence>
<evidence type="ECO:0000256" key="1">
    <source>
        <dbReference type="ARBA" id="ARBA00022676"/>
    </source>
</evidence>